<protein>
    <submittedName>
        <fullName evidence="6">Helix-turn-helix transcriptional regulator</fullName>
    </submittedName>
</protein>
<dbReference type="EMBL" id="VNJI01000060">
    <property type="protein sequence ID" value="TVY05374.1"/>
    <property type="molecule type" value="Genomic_DNA"/>
</dbReference>
<evidence type="ECO:0000313" key="7">
    <source>
        <dbReference type="Proteomes" id="UP000317036"/>
    </source>
</evidence>
<sequence length="785" mass="90007">MLSFKRALRSFQVRSLFLKLIFYVIILLITVASLSMLYFQIRYNRSQAEAEIDRTSYESSEATRLFTDALLRNIDTMTVRLANQSSFGAGLAEKNASKLYEAAVDFGSSLQQSQSFPSSYALRGLFIYSLQGGTIQVPLVPYTNNPLNYKLDTAELQTLLQGENKEDHWFVRRRGDGTGDEEIRAGGTLLELVRPIPLVGTSVEGALVVVLDPEALFQSPFAHHEEQLLWILLPGGQYAYDSRYGTRIAKKDLDQVQRMIRKGTASFQADLEESHFSIRVIDSSMTGWKYVYASPAARSLTLEQTLLILMVLLAAAGSSVKVMLISRQIYRSLSTLRGILAKRDEPSERDDEFSYLIGEVNGLLQRTEQLSVLLKQSELQKKQIFIRDLLSEASVYTEERLTQLQEYGITITAYGYLVIVFRIDDYLQFVSQYSKADQKLFRYFIAKMAEEQLCNHFQAIHADVMEREVIIIANLLQKLPVASARSLTLQDVNAVCQQIHNYLQLTVSVGVGDIHTDIGLISESYQQALQALEFRIYKGAKAIIPVWHVKKIHHQMLILLYNERREVEQEWITAIKNNNRSLMTNCLKKLDQAFKSLDGCPLSLIHHTLWELILIMLYHKEASGQERLPQLEQYQDELQRFETLEEMMFWMESISEKWMSRRQGDTDPASWSTIDHVLDYIQVNHDKEISLNGIAEQLRLDASYLSRLFKQAVGMNFIDYLVSMRIKRAKMLLLTTEHSIQTIGTMVGYYNVASFSRAFKKEENLSPGQFRALHQPKQLDVNEIY</sequence>
<dbReference type="Proteomes" id="UP000317036">
    <property type="component" value="Unassembled WGS sequence"/>
</dbReference>
<organism evidence="6 7">
    <name type="scientific">Paenibacillus cremeus</name>
    <dbReference type="NCBI Taxonomy" id="2163881"/>
    <lineage>
        <taxon>Bacteria</taxon>
        <taxon>Bacillati</taxon>
        <taxon>Bacillota</taxon>
        <taxon>Bacilli</taxon>
        <taxon>Bacillales</taxon>
        <taxon>Paenibacillaceae</taxon>
        <taxon>Paenibacillus</taxon>
    </lineage>
</organism>
<evidence type="ECO:0000256" key="1">
    <source>
        <dbReference type="ARBA" id="ARBA00023015"/>
    </source>
</evidence>
<evidence type="ECO:0000259" key="5">
    <source>
        <dbReference type="PROSITE" id="PS01124"/>
    </source>
</evidence>
<dbReference type="Gene3D" id="1.10.10.60">
    <property type="entry name" value="Homeodomain-like"/>
    <property type="match status" value="2"/>
</dbReference>
<keyword evidence="4" id="KW-1133">Transmembrane helix</keyword>
<dbReference type="PROSITE" id="PS01124">
    <property type="entry name" value="HTH_ARAC_FAMILY_2"/>
    <property type="match status" value="1"/>
</dbReference>
<gene>
    <name evidence="6" type="ORF">FPZ49_30500</name>
</gene>
<feature type="domain" description="HTH araC/xylS-type" evidence="5">
    <location>
        <begin position="675"/>
        <end position="773"/>
    </location>
</feature>
<evidence type="ECO:0000256" key="4">
    <source>
        <dbReference type="SAM" id="Phobius"/>
    </source>
</evidence>
<dbReference type="SUPFAM" id="SSF46689">
    <property type="entry name" value="Homeodomain-like"/>
    <property type="match status" value="2"/>
</dbReference>
<dbReference type="AlphaFoldDB" id="A0A559JZR0"/>
<evidence type="ECO:0000256" key="2">
    <source>
        <dbReference type="ARBA" id="ARBA00023125"/>
    </source>
</evidence>
<evidence type="ECO:0000313" key="6">
    <source>
        <dbReference type="EMBL" id="TVY05374.1"/>
    </source>
</evidence>
<dbReference type="PROSITE" id="PS00041">
    <property type="entry name" value="HTH_ARAC_FAMILY_1"/>
    <property type="match status" value="1"/>
</dbReference>
<keyword evidence="7" id="KW-1185">Reference proteome</keyword>
<dbReference type="Pfam" id="PF12833">
    <property type="entry name" value="HTH_18"/>
    <property type="match status" value="1"/>
</dbReference>
<keyword evidence="1" id="KW-0805">Transcription regulation</keyword>
<keyword evidence="3" id="KW-0804">Transcription</keyword>
<name>A0A559JZR0_9BACL</name>
<dbReference type="GO" id="GO:0003700">
    <property type="term" value="F:DNA-binding transcription factor activity"/>
    <property type="evidence" value="ECO:0007669"/>
    <property type="project" value="InterPro"/>
</dbReference>
<dbReference type="Pfam" id="PF17853">
    <property type="entry name" value="GGDEF_2"/>
    <property type="match status" value="1"/>
</dbReference>
<keyword evidence="2" id="KW-0238">DNA-binding</keyword>
<proteinExistence type="predicted"/>
<dbReference type="PANTHER" id="PTHR43280:SF28">
    <property type="entry name" value="HTH-TYPE TRANSCRIPTIONAL ACTIVATOR RHAS"/>
    <property type="match status" value="1"/>
</dbReference>
<dbReference type="SMART" id="SM00342">
    <property type="entry name" value="HTH_ARAC"/>
    <property type="match status" value="1"/>
</dbReference>
<keyword evidence="4" id="KW-0472">Membrane</keyword>
<dbReference type="InterPro" id="IPR009057">
    <property type="entry name" value="Homeodomain-like_sf"/>
</dbReference>
<reference evidence="6 7" key="1">
    <citation type="submission" date="2019-07" db="EMBL/GenBank/DDBJ databases">
        <authorList>
            <person name="Kim J."/>
        </authorList>
    </citation>
    <scope>NUCLEOTIDE SEQUENCE [LARGE SCALE GENOMIC DNA]</scope>
    <source>
        <strain evidence="6 7">JC52</strain>
    </source>
</reference>
<evidence type="ECO:0000256" key="3">
    <source>
        <dbReference type="ARBA" id="ARBA00023163"/>
    </source>
</evidence>
<dbReference type="RefSeq" id="WP_144854109.1">
    <property type="nucleotide sequence ID" value="NZ_VNJI01000060.1"/>
</dbReference>
<dbReference type="GO" id="GO:0043565">
    <property type="term" value="F:sequence-specific DNA binding"/>
    <property type="evidence" value="ECO:0007669"/>
    <property type="project" value="InterPro"/>
</dbReference>
<dbReference type="PANTHER" id="PTHR43280">
    <property type="entry name" value="ARAC-FAMILY TRANSCRIPTIONAL REGULATOR"/>
    <property type="match status" value="1"/>
</dbReference>
<dbReference type="OrthoDB" id="2498128at2"/>
<dbReference type="InterPro" id="IPR041522">
    <property type="entry name" value="CdaR_GGDEF"/>
</dbReference>
<dbReference type="InterPro" id="IPR018062">
    <property type="entry name" value="HTH_AraC-typ_CS"/>
</dbReference>
<comment type="caution">
    <text evidence="6">The sequence shown here is derived from an EMBL/GenBank/DDBJ whole genome shotgun (WGS) entry which is preliminary data.</text>
</comment>
<feature type="transmembrane region" description="Helical" evidence="4">
    <location>
        <begin position="20"/>
        <end position="39"/>
    </location>
</feature>
<dbReference type="InterPro" id="IPR018060">
    <property type="entry name" value="HTH_AraC"/>
</dbReference>
<accession>A0A559JZR0</accession>
<keyword evidence="4" id="KW-0812">Transmembrane</keyword>